<dbReference type="EMBL" id="JAABOA010002502">
    <property type="protein sequence ID" value="KAF9579779.1"/>
    <property type="molecule type" value="Genomic_DNA"/>
</dbReference>
<feature type="compositionally biased region" description="Polar residues" evidence="1">
    <location>
        <begin position="94"/>
        <end position="109"/>
    </location>
</feature>
<sequence length="378" mass="42019">MRTAESLFADSQWEIRIPNANIESLQEDYSAIIHAKPHETVPFYLQISLPDDLSTTHDETIRQVNDFFQLLEIQVEAAFVDALSLAASGPNSNLLKSPTSGGRPSSAPQSHLVDKRMSANSPGPNTNRSGTPNYGDQGRIESTLLYSYNYNPQEPGKEPVIQPVNGHWVAIFPFSVPVSFIRTKGTNTMLMLSSHVMLRSADQTVPSVAPVDDQYNLDCFSMVNLLEGLSDDPSFALSAVPQHHFRPDTPRARAMPPSTAPAPRRSVRRTIAVRSALNMRMRTTRVSPMENRLMMSIEVENNSEHGAKFSVAQLDVDVTNAVVASLDSAELTKSHYLTVQSGIQRAQEQDTEDSRERIVETRVRTLYKSDLYGMFNAR</sequence>
<feature type="region of interest" description="Disordered" evidence="1">
    <location>
        <begin position="246"/>
        <end position="265"/>
    </location>
</feature>
<dbReference type="PANTHER" id="PTHR28159">
    <property type="entry name" value="TRAFFICKING PROTEIN PARTICLE COMPLEX II-SPECIFIC SUBUNIT 65"/>
    <property type="match status" value="1"/>
</dbReference>
<dbReference type="GO" id="GO:0006891">
    <property type="term" value="P:intra-Golgi vesicle-mediated transport"/>
    <property type="evidence" value="ECO:0007669"/>
    <property type="project" value="InterPro"/>
</dbReference>
<evidence type="ECO:0000313" key="3">
    <source>
        <dbReference type="Proteomes" id="UP000780801"/>
    </source>
</evidence>
<protein>
    <submittedName>
        <fullName evidence="2">Uncharacterized protein</fullName>
    </submittedName>
</protein>
<feature type="compositionally biased region" description="Polar residues" evidence="1">
    <location>
        <begin position="118"/>
        <end position="134"/>
    </location>
</feature>
<dbReference type="PANTHER" id="PTHR28159:SF1">
    <property type="entry name" value="TRAFFICKING PROTEIN PARTICLE COMPLEX II-SPECIFIC SUBUNIT 65"/>
    <property type="match status" value="1"/>
</dbReference>
<proteinExistence type="predicted"/>
<dbReference type="AlphaFoldDB" id="A0A9P6FQW5"/>
<evidence type="ECO:0000313" key="2">
    <source>
        <dbReference type="EMBL" id="KAF9579779.1"/>
    </source>
</evidence>
<evidence type="ECO:0000256" key="1">
    <source>
        <dbReference type="SAM" id="MobiDB-lite"/>
    </source>
</evidence>
<comment type="caution">
    <text evidence="2">The sequence shown here is derived from an EMBL/GenBank/DDBJ whole genome shotgun (WGS) entry which is preliminary data.</text>
</comment>
<reference evidence="2" key="1">
    <citation type="journal article" date="2020" name="Fungal Divers.">
        <title>Resolving the Mortierellaceae phylogeny through synthesis of multi-gene phylogenetics and phylogenomics.</title>
        <authorList>
            <person name="Vandepol N."/>
            <person name="Liber J."/>
            <person name="Desiro A."/>
            <person name="Na H."/>
            <person name="Kennedy M."/>
            <person name="Barry K."/>
            <person name="Grigoriev I.V."/>
            <person name="Miller A.N."/>
            <person name="O'Donnell K."/>
            <person name="Stajich J.E."/>
            <person name="Bonito G."/>
        </authorList>
    </citation>
    <scope>NUCLEOTIDE SEQUENCE</scope>
    <source>
        <strain evidence="2">KOD1015</strain>
    </source>
</reference>
<gene>
    <name evidence="2" type="ORF">BGW38_003834</name>
</gene>
<dbReference type="GO" id="GO:0005802">
    <property type="term" value="C:trans-Golgi network"/>
    <property type="evidence" value="ECO:0007669"/>
    <property type="project" value="TreeGrafter"/>
</dbReference>
<dbReference type="InterPro" id="IPR024662">
    <property type="entry name" value="Trs65"/>
</dbReference>
<feature type="region of interest" description="Disordered" evidence="1">
    <location>
        <begin position="94"/>
        <end position="136"/>
    </location>
</feature>
<name>A0A9P6FQW5_9FUNG</name>
<dbReference type="GO" id="GO:1990071">
    <property type="term" value="C:TRAPPII protein complex"/>
    <property type="evidence" value="ECO:0007669"/>
    <property type="project" value="InterPro"/>
</dbReference>
<dbReference type="Proteomes" id="UP000780801">
    <property type="component" value="Unassembled WGS sequence"/>
</dbReference>
<dbReference type="OrthoDB" id="538223at2759"/>
<keyword evidence="3" id="KW-1185">Reference proteome</keyword>
<organism evidence="2 3">
    <name type="scientific">Lunasporangiospora selenospora</name>
    <dbReference type="NCBI Taxonomy" id="979761"/>
    <lineage>
        <taxon>Eukaryota</taxon>
        <taxon>Fungi</taxon>
        <taxon>Fungi incertae sedis</taxon>
        <taxon>Mucoromycota</taxon>
        <taxon>Mortierellomycotina</taxon>
        <taxon>Mortierellomycetes</taxon>
        <taxon>Mortierellales</taxon>
        <taxon>Mortierellaceae</taxon>
        <taxon>Lunasporangiospora</taxon>
    </lineage>
</organism>
<accession>A0A9P6FQW5</accession>